<keyword evidence="3" id="KW-1185">Reference proteome</keyword>
<dbReference type="AlphaFoldDB" id="A0AAX4HBB1"/>
<feature type="region of interest" description="Disordered" evidence="1">
    <location>
        <begin position="626"/>
        <end position="669"/>
    </location>
</feature>
<gene>
    <name evidence="2" type="ORF">PUMCH_002351</name>
</gene>
<evidence type="ECO:0000313" key="2">
    <source>
        <dbReference type="EMBL" id="WPK25050.1"/>
    </source>
</evidence>
<feature type="region of interest" description="Disordered" evidence="1">
    <location>
        <begin position="1"/>
        <end position="21"/>
    </location>
</feature>
<protein>
    <submittedName>
        <fullName evidence="2">Uncharacterized protein</fullName>
    </submittedName>
</protein>
<dbReference type="InterPro" id="IPR014729">
    <property type="entry name" value="Rossmann-like_a/b/a_fold"/>
</dbReference>
<sequence>MSAPTAELRQHPMHVASSPSLALAHEQSINSRLALRRRNSSSGLTERKLAEVLLESLTNRLNDEYRRIQFPTKEKSMLYEQRVSFDTINIEYNEDESSYDFSDDEMYLLDPGSRVRRLSVESNLRGRERDRDFFAGRSPSSSPTRMMSPLRGVDMAFLFNKNQIPYPTRPIITRKGCTLTRMHKDFENLYLGNLLKKGLCPVLPGRVILVYVSGRIHTWVSIDWILRTFVQHGDTVVICSSLPHSLAAPSTKLSRYSSPAKYPPMTERMRLRQRNHPQYIKQIATDIMRYAQSVVDPKVIVKLTVEIAEGRTKEVLKDMYRLYEPNIVSTGSKINSRNSAPLKSWNSSRLSDRLVKNFPLPVVVVPALNMSFYEKWLAAKILGSTSMSQTSTSQLSMNSIYTSESSPPPMMMPITDSARNMNTALFSSDEESFSDDSVNSDISANSESSLESASSFHEIADLYDDYQDEVHRKLKTLAAAEVNEHYFSNFIKTISDLSLRFCEDLRSVNPDFKGQGAKLARIITGSNNFGAIPYKTKSLIPPIEPQKTTSNSSPGISIAELKRSLKLNAEKARQNQEPIGGSTPQIVISDESVAPPQNRSLKFQEGERSSKLAITRPLKKFLSNEDSYETKVKLEPSKSHPDIRTLNNGDSEKDASKKKKKKKKFWKLF</sequence>
<feature type="compositionally biased region" description="Basic residues" evidence="1">
    <location>
        <begin position="656"/>
        <end position="669"/>
    </location>
</feature>
<evidence type="ECO:0000256" key="1">
    <source>
        <dbReference type="SAM" id="MobiDB-lite"/>
    </source>
</evidence>
<name>A0AAX4HBB1_9ASCO</name>
<accession>A0AAX4HBB1</accession>
<dbReference type="GeneID" id="88173416"/>
<dbReference type="RefSeq" id="XP_062877433.1">
    <property type="nucleotide sequence ID" value="XM_063021363.1"/>
</dbReference>
<dbReference type="EMBL" id="CP138896">
    <property type="protein sequence ID" value="WPK25050.1"/>
    <property type="molecule type" value="Genomic_DNA"/>
</dbReference>
<dbReference type="KEGG" id="asau:88173416"/>
<organism evidence="2 3">
    <name type="scientific">Australozyma saopauloensis</name>
    <dbReference type="NCBI Taxonomy" id="291208"/>
    <lineage>
        <taxon>Eukaryota</taxon>
        <taxon>Fungi</taxon>
        <taxon>Dikarya</taxon>
        <taxon>Ascomycota</taxon>
        <taxon>Saccharomycotina</taxon>
        <taxon>Pichiomycetes</taxon>
        <taxon>Metschnikowiaceae</taxon>
        <taxon>Australozyma</taxon>
    </lineage>
</organism>
<dbReference type="Gene3D" id="3.40.50.620">
    <property type="entry name" value="HUPs"/>
    <property type="match status" value="1"/>
</dbReference>
<proteinExistence type="predicted"/>
<reference evidence="2 3" key="1">
    <citation type="submission" date="2023-10" db="EMBL/GenBank/DDBJ databases">
        <title>Draft Genome Sequence of Candida saopaulonensis from a very Premature Infant with Sepsis.</title>
        <authorList>
            <person name="Ning Y."/>
            <person name="Dai R."/>
            <person name="Xiao M."/>
            <person name="Xu Y."/>
            <person name="Yan Q."/>
            <person name="Zhang L."/>
        </authorList>
    </citation>
    <scope>NUCLEOTIDE SEQUENCE [LARGE SCALE GENOMIC DNA]</scope>
    <source>
        <strain evidence="2 3">19XY460</strain>
    </source>
</reference>
<dbReference type="Proteomes" id="UP001338582">
    <property type="component" value="Chromosome 3"/>
</dbReference>
<feature type="compositionally biased region" description="Basic and acidic residues" evidence="1">
    <location>
        <begin position="628"/>
        <end position="643"/>
    </location>
</feature>
<evidence type="ECO:0000313" key="3">
    <source>
        <dbReference type="Proteomes" id="UP001338582"/>
    </source>
</evidence>